<dbReference type="GO" id="GO:0016757">
    <property type="term" value="F:glycosyltransferase activity"/>
    <property type="evidence" value="ECO:0007669"/>
    <property type="project" value="UniProtKB-KW"/>
</dbReference>
<dbReference type="AlphaFoldDB" id="A0A1G2FSR7"/>
<dbReference type="InterPro" id="IPR001173">
    <property type="entry name" value="Glyco_trans_2-like"/>
</dbReference>
<name>A0A1G2FSR7_9BACT</name>
<comment type="similarity">
    <text evidence="1">Belongs to the glycosyltransferase 2 family.</text>
</comment>
<dbReference type="InterPro" id="IPR029044">
    <property type="entry name" value="Nucleotide-diphossugar_trans"/>
</dbReference>
<evidence type="ECO:0000256" key="2">
    <source>
        <dbReference type="ARBA" id="ARBA00022676"/>
    </source>
</evidence>
<evidence type="ECO:0000256" key="1">
    <source>
        <dbReference type="ARBA" id="ARBA00006739"/>
    </source>
</evidence>
<dbReference type="EMBL" id="MHNF01000019">
    <property type="protein sequence ID" value="OGZ41116.1"/>
    <property type="molecule type" value="Genomic_DNA"/>
</dbReference>
<dbReference type="Pfam" id="PF00535">
    <property type="entry name" value="Glycos_transf_2"/>
    <property type="match status" value="1"/>
</dbReference>
<proteinExistence type="inferred from homology"/>
<gene>
    <name evidence="5" type="ORF">A3B04_01325</name>
</gene>
<organism evidence="5 6">
    <name type="scientific">Candidatus Portnoybacteria bacterium RIFCSPLOWO2_02_FULL_39_11</name>
    <dbReference type="NCBI Taxonomy" id="1802001"/>
    <lineage>
        <taxon>Bacteria</taxon>
        <taxon>Candidatus Portnoyibacteriota</taxon>
    </lineage>
</organism>
<feature type="domain" description="Glycosyltransferase 2-like" evidence="4">
    <location>
        <begin position="17"/>
        <end position="192"/>
    </location>
</feature>
<dbReference type="PANTHER" id="PTHR43179:SF12">
    <property type="entry name" value="GALACTOFURANOSYLTRANSFERASE GLFT2"/>
    <property type="match status" value="1"/>
</dbReference>
<dbReference type="CDD" id="cd04186">
    <property type="entry name" value="GT_2_like_c"/>
    <property type="match status" value="1"/>
</dbReference>
<comment type="caution">
    <text evidence="5">The sequence shown here is derived from an EMBL/GenBank/DDBJ whole genome shotgun (WGS) entry which is preliminary data.</text>
</comment>
<dbReference type="SUPFAM" id="SSF53448">
    <property type="entry name" value="Nucleotide-diphospho-sugar transferases"/>
    <property type="match status" value="1"/>
</dbReference>
<dbReference type="Gene3D" id="3.90.550.10">
    <property type="entry name" value="Spore Coat Polysaccharide Biosynthesis Protein SpsA, Chain A"/>
    <property type="match status" value="1"/>
</dbReference>
<evidence type="ECO:0000313" key="6">
    <source>
        <dbReference type="Proteomes" id="UP000177126"/>
    </source>
</evidence>
<accession>A0A1G2FSR7</accession>
<evidence type="ECO:0000259" key="4">
    <source>
        <dbReference type="Pfam" id="PF00535"/>
    </source>
</evidence>
<dbReference type="PANTHER" id="PTHR43179">
    <property type="entry name" value="RHAMNOSYLTRANSFERASE WBBL"/>
    <property type="match status" value="1"/>
</dbReference>
<sequence length="370" mass="43230">MKPLISINLLLYKPKFYLKPCLESIFAQSYDNFELLIIDNNSSDGTAERVQEIINEARQRGARAPFYKIIVNKENLGFAGGHNLGIRESKGDLVVLVNQDVILDIDFLKQAAEAFNDETVASVQAKILRLRVDNEDMIKTDIIDTTGLVILKNRRIIARGQGRQDVGQFDKQEEIFGVDGALPVYRRKALEEAKMPQARLRSAIGGASADTQNCNQIKDSDNFGEYFDESFFLYKEDVDLAWRLRLYGWKSYYVPGIIAWHARTAGDSTATDYFNIVRERIKINRFAKYLSFKNQRLMQIKNEQPALLLKHVFHWLPKEIFSWIYIILFEYYTWRAIRDLFWQAPRAWEKRKIIMARKRASWGEMEKWFK</sequence>
<evidence type="ECO:0000256" key="3">
    <source>
        <dbReference type="ARBA" id="ARBA00022679"/>
    </source>
</evidence>
<keyword evidence="3" id="KW-0808">Transferase</keyword>
<reference evidence="5 6" key="1">
    <citation type="journal article" date="2016" name="Nat. Commun.">
        <title>Thousands of microbial genomes shed light on interconnected biogeochemical processes in an aquifer system.</title>
        <authorList>
            <person name="Anantharaman K."/>
            <person name="Brown C.T."/>
            <person name="Hug L.A."/>
            <person name="Sharon I."/>
            <person name="Castelle C.J."/>
            <person name="Probst A.J."/>
            <person name="Thomas B.C."/>
            <person name="Singh A."/>
            <person name="Wilkins M.J."/>
            <person name="Karaoz U."/>
            <person name="Brodie E.L."/>
            <person name="Williams K.H."/>
            <person name="Hubbard S.S."/>
            <person name="Banfield J.F."/>
        </authorList>
    </citation>
    <scope>NUCLEOTIDE SEQUENCE [LARGE SCALE GENOMIC DNA]</scope>
</reference>
<evidence type="ECO:0000313" key="5">
    <source>
        <dbReference type="EMBL" id="OGZ41116.1"/>
    </source>
</evidence>
<protein>
    <recommendedName>
        <fullName evidence="4">Glycosyltransferase 2-like domain-containing protein</fullName>
    </recommendedName>
</protein>
<dbReference type="Proteomes" id="UP000177126">
    <property type="component" value="Unassembled WGS sequence"/>
</dbReference>
<keyword evidence="2" id="KW-0328">Glycosyltransferase</keyword>